<feature type="domain" description="F-box" evidence="1">
    <location>
        <begin position="2"/>
        <end position="49"/>
    </location>
</feature>
<dbReference type="WBParaSite" id="Csp11.Scaffold630.g19097.t1">
    <property type="protein sequence ID" value="Csp11.Scaffold630.g19097.t1"/>
    <property type="gene ID" value="Csp11.Scaffold630.g19097"/>
</dbReference>
<sequence length="319" mass="38018">MSFPLFRLPEVALEEVIKRFSPKEILFLVQLSLQSRRRISRHRKSYNVKIKVDDETNGSFVEISRDRQKSFKIQMTRDIIVSDTSWRFQRVVTAKIRNDTLVSYWNERYFDIYLDNKTAIQEVLDFLMEIFRIKEISFKFKKSCETRYALPIVENCISKKVKLGKLDWSFSGRQDIDERLLIASKGASDLHIRKYIDLPIQFYDFHLFRMDRFVILDASWMTDKQIADLRNCKRIELGYVCLDDWDINDILLEWMENPGELQKVRMCNYQNINIDKVVNGLNVIRIEEEGRKHWFIADNGIRFSATVTAEDIIVIERET</sequence>
<dbReference type="eggNOG" id="ENOG502TKI5">
    <property type="taxonomic scope" value="Eukaryota"/>
</dbReference>
<accession>A0A1I7UT65</accession>
<evidence type="ECO:0000259" key="1">
    <source>
        <dbReference type="PROSITE" id="PS50181"/>
    </source>
</evidence>
<dbReference type="PROSITE" id="PS50181">
    <property type="entry name" value="FBOX"/>
    <property type="match status" value="1"/>
</dbReference>
<evidence type="ECO:0000313" key="2">
    <source>
        <dbReference type="Proteomes" id="UP000095282"/>
    </source>
</evidence>
<proteinExistence type="predicted"/>
<reference evidence="3" key="1">
    <citation type="submission" date="2016-11" db="UniProtKB">
        <authorList>
            <consortium name="WormBaseParasite"/>
        </authorList>
    </citation>
    <scope>IDENTIFICATION</scope>
</reference>
<evidence type="ECO:0000313" key="3">
    <source>
        <dbReference type="WBParaSite" id="Csp11.Scaffold630.g19097.t1"/>
    </source>
</evidence>
<name>A0A1I7UT65_9PELO</name>
<dbReference type="AlphaFoldDB" id="A0A1I7UT65"/>
<dbReference type="InterPro" id="IPR001810">
    <property type="entry name" value="F-box_dom"/>
</dbReference>
<dbReference type="PANTHER" id="PTHR21503:SF48">
    <property type="entry name" value="F-BOX ASSOCIATED DOMAIN-CONTAINING PROTEIN-RELATED"/>
    <property type="match status" value="1"/>
</dbReference>
<keyword evidence="2" id="KW-1185">Reference proteome</keyword>
<dbReference type="Proteomes" id="UP000095282">
    <property type="component" value="Unplaced"/>
</dbReference>
<protein>
    <submittedName>
        <fullName evidence="3">F-box domain-containing protein</fullName>
    </submittedName>
</protein>
<organism evidence="2 3">
    <name type="scientific">Caenorhabditis tropicalis</name>
    <dbReference type="NCBI Taxonomy" id="1561998"/>
    <lineage>
        <taxon>Eukaryota</taxon>
        <taxon>Metazoa</taxon>
        <taxon>Ecdysozoa</taxon>
        <taxon>Nematoda</taxon>
        <taxon>Chromadorea</taxon>
        <taxon>Rhabditida</taxon>
        <taxon>Rhabditina</taxon>
        <taxon>Rhabditomorpha</taxon>
        <taxon>Rhabditoidea</taxon>
        <taxon>Rhabditidae</taxon>
        <taxon>Peloderinae</taxon>
        <taxon>Caenorhabditis</taxon>
    </lineage>
</organism>
<dbReference type="PANTHER" id="PTHR21503">
    <property type="entry name" value="F-BOX-CONTAINING HYPOTHETICAL PROTEIN C.ELEGANS"/>
    <property type="match status" value="1"/>
</dbReference>